<dbReference type="AlphaFoldDB" id="A0A9D3QD68"/>
<feature type="region of interest" description="Disordered" evidence="1">
    <location>
        <begin position="1"/>
        <end position="55"/>
    </location>
</feature>
<evidence type="ECO:0000313" key="3">
    <source>
        <dbReference type="Proteomes" id="UP001046870"/>
    </source>
</evidence>
<feature type="region of interest" description="Disordered" evidence="1">
    <location>
        <begin position="74"/>
        <end position="98"/>
    </location>
</feature>
<dbReference type="EMBL" id="JAFDVH010000002">
    <property type="protein sequence ID" value="KAG7488321.1"/>
    <property type="molecule type" value="Genomic_DNA"/>
</dbReference>
<organism evidence="2 3">
    <name type="scientific">Megalops atlanticus</name>
    <name type="common">Tarpon</name>
    <name type="synonym">Clupea gigantea</name>
    <dbReference type="NCBI Taxonomy" id="7932"/>
    <lineage>
        <taxon>Eukaryota</taxon>
        <taxon>Metazoa</taxon>
        <taxon>Chordata</taxon>
        <taxon>Craniata</taxon>
        <taxon>Vertebrata</taxon>
        <taxon>Euteleostomi</taxon>
        <taxon>Actinopterygii</taxon>
        <taxon>Neopterygii</taxon>
        <taxon>Teleostei</taxon>
        <taxon>Elopiformes</taxon>
        <taxon>Megalopidae</taxon>
        <taxon>Megalops</taxon>
    </lineage>
</organism>
<proteinExistence type="predicted"/>
<evidence type="ECO:0000313" key="2">
    <source>
        <dbReference type="EMBL" id="KAG7488321.1"/>
    </source>
</evidence>
<sequence length="137" mass="15492">MSSIGRAPAPSLTRAPVSHSTLRCSCARSKRQRQLALRAESPAGTGRGDSRRETQSEVCIKRFLGAFRDAYLSRATREGEPRPQRAGEEGPSSVVWDQSTMEVWDETVEVQKQEVKRMKKTREQIFLSRGCSHRIHH</sequence>
<reference evidence="2" key="1">
    <citation type="submission" date="2021-01" db="EMBL/GenBank/DDBJ databases">
        <authorList>
            <person name="Zahm M."/>
            <person name="Roques C."/>
            <person name="Cabau C."/>
            <person name="Klopp C."/>
            <person name="Donnadieu C."/>
            <person name="Jouanno E."/>
            <person name="Lampietro C."/>
            <person name="Louis A."/>
            <person name="Herpin A."/>
            <person name="Echchiki A."/>
            <person name="Berthelot C."/>
            <person name="Parey E."/>
            <person name="Roest-Crollius H."/>
            <person name="Braasch I."/>
            <person name="Postlethwait J."/>
            <person name="Bobe J."/>
            <person name="Montfort J."/>
            <person name="Bouchez O."/>
            <person name="Begum T."/>
            <person name="Mejri S."/>
            <person name="Adams A."/>
            <person name="Chen W.-J."/>
            <person name="Guiguen Y."/>
        </authorList>
    </citation>
    <scope>NUCLEOTIDE SEQUENCE</scope>
    <source>
        <strain evidence="2">YG-15Mar2019-1</strain>
        <tissue evidence="2">Brain</tissue>
    </source>
</reference>
<dbReference type="Proteomes" id="UP001046870">
    <property type="component" value="Chromosome 2"/>
</dbReference>
<evidence type="ECO:0000256" key="1">
    <source>
        <dbReference type="SAM" id="MobiDB-lite"/>
    </source>
</evidence>
<accession>A0A9D3QD68</accession>
<comment type="caution">
    <text evidence="2">The sequence shown here is derived from an EMBL/GenBank/DDBJ whole genome shotgun (WGS) entry which is preliminary data.</text>
</comment>
<gene>
    <name evidence="2" type="ORF">MATL_G00032590</name>
</gene>
<keyword evidence="3" id="KW-1185">Reference proteome</keyword>
<protein>
    <submittedName>
        <fullName evidence="2">Uncharacterized protein</fullName>
    </submittedName>
</protein>
<feature type="compositionally biased region" description="Basic and acidic residues" evidence="1">
    <location>
        <begin position="75"/>
        <end position="88"/>
    </location>
</feature>
<name>A0A9D3QD68_MEGAT</name>